<keyword evidence="2" id="KW-1185">Reference proteome</keyword>
<comment type="caution">
    <text evidence="1">The sequence shown here is derived from an EMBL/GenBank/DDBJ whole genome shotgun (WGS) entry which is preliminary data.</text>
</comment>
<evidence type="ECO:0000313" key="2">
    <source>
        <dbReference type="Proteomes" id="UP000299102"/>
    </source>
</evidence>
<evidence type="ECO:0000313" key="1">
    <source>
        <dbReference type="EMBL" id="GBP39197.1"/>
    </source>
</evidence>
<name>A0A4C1VLL5_EUMVA</name>
<protein>
    <submittedName>
        <fullName evidence="1">Uncharacterized protein</fullName>
    </submittedName>
</protein>
<proteinExistence type="predicted"/>
<sequence>MSMGGYNYLVPDGPKAHLSLINVIKNDLSEFTARPYLRYSGGPTSVRINKSHLKCAFHLESLRVEIARQLQCFAIENNINTSRSHLTALRWRMIRVRFINTDARYFDLMLPEGCRQPYLPLRSSSLIPTLDVDSEARFVKDTEKWLNLA</sequence>
<dbReference type="EMBL" id="BGZK01000361">
    <property type="protein sequence ID" value="GBP39197.1"/>
    <property type="molecule type" value="Genomic_DNA"/>
</dbReference>
<dbReference type="AlphaFoldDB" id="A0A4C1VLL5"/>
<accession>A0A4C1VLL5</accession>
<reference evidence="1 2" key="1">
    <citation type="journal article" date="2019" name="Commun. Biol.">
        <title>The bagworm genome reveals a unique fibroin gene that provides high tensile strength.</title>
        <authorList>
            <person name="Kono N."/>
            <person name="Nakamura H."/>
            <person name="Ohtoshi R."/>
            <person name="Tomita M."/>
            <person name="Numata K."/>
            <person name="Arakawa K."/>
        </authorList>
    </citation>
    <scope>NUCLEOTIDE SEQUENCE [LARGE SCALE GENOMIC DNA]</scope>
</reference>
<organism evidence="1 2">
    <name type="scientific">Eumeta variegata</name>
    <name type="common">Bagworm moth</name>
    <name type="synonym">Eumeta japonica</name>
    <dbReference type="NCBI Taxonomy" id="151549"/>
    <lineage>
        <taxon>Eukaryota</taxon>
        <taxon>Metazoa</taxon>
        <taxon>Ecdysozoa</taxon>
        <taxon>Arthropoda</taxon>
        <taxon>Hexapoda</taxon>
        <taxon>Insecta</taxon>
        <taxon>Pterygota</taxon>
        <taxon>Neoptera</taxon>
        <taxon>Endopterygota</taxon>
        <taxon>Lepidoptera</taxon>
        <taxon>Glossata</taxon>
        <taxon>Ditrysia</taxon>
        <taxon>Tineoidea</taxon>
        <taxon>Psychidae</taxon>
        <taxon>Oiketicinae</taxon>
        <taxon>Eumeta</taxon>
    </lineage>
</organism>
<gene>
    <name evidence="1" type="ORF">EVAR_26983_1</name>
</gene>
<dbReference type="Proteomes" id="UP000299102">
    <property type="component" value="Unassembled WGS sequence"/>
</dbReference>